<dbReference type="GO" id="GO:0071108">
    <property type="term" value="P:protein K48-linked deubiquitination"/>
    <property type="evidence" value="ECO:0007669"/>
    <property type="project" value="TreeGrafter"/>
</dbReference>
<dbReference type="EMBL" id="CAAALY010025286">
    <property type="protein sequence ID" value="VEL15633.1"/>
    <property type="molecule type" value="Genomic_DNA"/>
</dbReference>
<dbReference type="InterPro" id="IPR019400">
    <property type="entry name" value="Peptidase_C65_otubain"/>
</dbReference>
<dbReference type="AlphaFoldDB" id="A0A448WMV3"/>
<dbReference type="InterPro" id="IPR038765">
    <property type="entry name" value="Papain-like_cys_pep_sf"/>
</dbReference>
<dbReference type="GO" id="GO:0005634">
    <property type="term" value="C:nucleus"/>
    <property type="evidence" value="ECO:0007669"/>
    <property type="project" value="TreeGrafter"/>
</dbReference>
<dbReference type="GO" id="GO:0043130">
    <property type="term" value="F:ubiquitin binding"/>
    <property type="evidence" value="ECO:0007669"/>
    <property type="project" value="TreeGrafter"/>
</dbReference>
<dbReference type="InterPro" id="IPR042468">
    <property type="entry name" value="Peptidase_C65_otubain_sub1"/>
</dbReference>
<sequence>MTKLRKQVEPMSKECDNIHVAALALSVGVNIDVENFQQSGDGLNFIRFPAIQASGSSSEPGSDSLADAGGSRTNIVSKGHPGDIKKAAVADAIIATNEIDNIGGISQTARHSSITLLYRPGHYDILYATPT</sequence>
<dbReference type="Gene3D" id="3.30.200.60">
    <property type="entry name" value="Peptidase C65 Otubain, subdomain 1"/>
    <property type="match status" value="1"/>
</dbReference>
<dbReference type="PANTHER" id="PTHR12931">
    <property type="entry name" value="UBIQUITIN THIOLESTERASE PROTEIN OTUB"/>
    <property type="match status" value="1"/>
</dbReference>
<dbReference type="PANTHER" id="PTHR12931:SF15">
    <property type="entry name" value="UBIQUITIN THIOESTERASE OTUBAIN-LIKE"/>
    <property type="match status" value="1"/>
</dbReference>
<gene>
    <name evidence="2" type="ORF">PXEA_LOCUS9073</name>
</gene>
<dbReference type="Proteomes" id="UP000784294">
    <property type="component" value="Unassembled WGS sequence"/>
</dbReference>
<dbReference type="OrthoDB" id="18915at2759"/>
<dbReference type="GO" id="GO:0004843">
    <property type="term" value="F:cysteine-type deubiquitinase activity"/>
    <property type="evidence" value="ECO:0007669"/>
    <property type="project" value="TreeGrafter"/>
</dbReference>
<accession>A0A448WMV3</accession>
<evidence type="ECO:0000313" key="2">
    <source>
        <dbReference type="EMBL" id="VEL15633.1"/>
    </source>
</evidence>
<feature type="compositionally biased region" description="Low complexity" evidence="1">
    <location>
        <begin position="54"/>
        <end position="64"/>
    </location>
</feature>
<organism evidence="2 3">
    <name type="scientific">Protopolystoma xenopodis</name>
    <dbReference type="NCBI Taxonomy" id="117903"/>
    <lineage>
        <taxon>Eukaryota</taxon>
        <taxon>Metazoa</taxon>
        <taxon>Spiralia</taxon>
        <taxon>Lophotrochozoa</taxon>
        <taxon>Platyhelminthes</taxon>
        <taxon>Monogenea</taxon>
        <taxon>Polyopisthocotylea</taxon>
        <taxon>Polystomatidea</taxon>
        <taxon>Polystomatidae</taxon>
        <taxon>Protopolystoma</taxon>
    </lineage>
</organism>
<comment type="caution">
    <text evidence="2">The sequence shown here is derived from an EMBL/GenBank/DDBJ whole genome shotgun (WGS) entry which is preliminary data.</text>
</comment>
<evidence type="ECO:0000256" key="1">
    <source>
        <dbReference type="SAM" id="MobiDB-lite"/>
    </source>
</evidence>
<name>A0A448WMV3_9PLAT</name>
<evidence type="ECO:0000313" key="3">
    <source>
        <dbReference type="Proteomes" id="UP000784294"/>
    </source>
</evidence>
<proteinExistence type="predicted"/>
<dbReference type="Pfam" id="PF10275">
    <property type="entry name" value="Peptidase_C65"/>
    <property type="match status" value="1"/>
</dbReference>
<reference evidence="2" key="1">
    <citation type="submission" date="2018-11" db="EMBL/GenBank/DDBJ databases">
        <authorList>
            <consortium name="Pathogen Informatics"/>
        </authorList>
    </citation>
    <scope>NUCLEOTIDE SEQUENCE</scope>
</reference>
<protein>
    <submittedName>
        <fullName evidence="2">Uncharacterized protein</fullName>
    </submittedName>
</protein>
<dbReference type="SUPFAM" id="SSF54001">
    <property type="entry name" value="Cysteine proteinases"/>
    <property type="match status" value="1"/>
</dbReference>
<feature type="region of interest" description="Disordered" evidence="1">
    <location>
        <begin position="54"/>
        <end position="80"/>
    </location>
</feature>
<keyword evidence="3" id="KW-1185">Reference proteome</keyword>